<dbReference type="KEGG" id="orn:DV701_02680"/>
<dbReference type="AlphaFoldDB" id="A0A345NJI8"/>
<dbReference type="EMBL" id="CP031229">
    <property type="protein sequence ID" value="AXH95196.1"/>
    <property type="molecule type" value="Genomic_DNA"/>
</dbReference>
<evidence type="ECO:0000313" key="2">
    <source>
        <dbReference type="Proteomes" id="UP000253790"/>
    </source>
</evidence>
<evidence type="ECO:0000313" key="1">
    <source>
        <dbReference type="EMBL" id="AXH95196.1"/>
    </source>
</evidence>
<keyword evidence="2" id="KW-1185">Reference proteome</keyword>
<sequence>MSGRRLCRGCYRDLAALTGAGVSLSSGGGVRDAVVTGLGTRNYAGAFSGEAQAARQRREKLDRTTGFWRRLVVRVVG</sequence>
<proteinExistence type="predicted"/>
<accession>A0A345NJI8</accession>
<gene>
    <name evidence="1" type="ORF">DV701_02680</name>
</gene>
<organism evidence="1 2">
    <name type="scientific">Ornithinimicrobium avium</name>
    <dbReference type="NCBI Taxonomy" id="2283195"/>
    <lineage>
        <taxon>Bacteria</taxon>
        <taxon>Bacillati</taxon>
        <taxon>Actinomycetota</taxon>
        <taxon>Actinomycetes</taxon>
        <taxon>Micrococcales</taxon>
        <taxon>Ornithinimicrobiaceae</taxon>
        <taxon>Ornithinimicrobium</taxon>
    </lineage>
</organism>
<dbReference type="Proteomes" id="UP000253790">
    <property type="component" value="Chromosome"/>
</dbReference>
<name>A0A345NJI8_9MICO</name>
<reference evidence="1 2" key="1">
    <citation type="submission" date="2018-07" db="EMBL/GenBank/DDBJ databases">
        <title>Complete genome sequencing of Ornithinimicrobium sp. AMA3305.</title>
        <authorList>
            <person name="Bae J.-W."/>
        </authorList>
    </citation>
    <scope>NUCLEOTIDE SEQUENCE [LARGE SCALE GENOMIC DNA]</scope>
    <source>
        <strain evidence="1 2">AMA3305</strain>
    </source>
</reference>
<protein>
    <submittedName>
        <fullName evidence="1">Uncharacterized protein</fullName>
    </submittedName>
</protein>